<dbReference type="Pfam" id="PF13249">
    <property type="entry name" value="SQHop_cyclase_N"/>
    <property type="match status" value="1"/>
</dbReference>
<comment type="similarity">
    <text evidence="1 4">Belongs to the terpene cyclase/mutase family.</text>
</comment>
<protein>
    <recommendedName>
        <fullName evidence="4">Terpene cyclase/mutase family member</fullName>
        <ecNumber evidence="4">5.4.99.-</ecNumber>
    </recommendedName>
</protein>
<dbReference type="GO" id="GO:0005811">
    <property type="term" value="C:lipid droplet"/>
    <property type="evidence" value="ECO:0007669"/>
    <property type="project" value="InterPro"/>
</dbReference>
<dbReference type="InterPro" id="IPR032697">
    <property type="entry name" value="SQ_cyclase_N"/>
</dbReference>
<accession>A0A7S3YZC8</accession>
<evidence type="ECO:0000256" key="1">
    <source>
        <dbReference type="ARBA" id="ARBA00009755"/>
    </source>
</evidence>
<dbReference type="NCBIfam" id="TIGR01787">
    <property type="entry name" value="squalene_cyclas"/>
    <property type="match status" value="1"/>
</dbReference>
<proteinExistence type="inferred from homology"/>
<gene>
    <name evidence="7" type="ORF">LGLO00237_LOCUS18484</name>
</gene>
<evidence type="ECO:0000256" key="2">
    <source>
        <dbReference type="ARBA" id="ARBA00022737"/>
    </source>
</evidence>
<dbReference type="InterPro" id="IPR008930">
    <property type="entry name" value="Terpenoid_cyclase/PrenylTrfase"/>
</dbReference>
<dbReference type="PANTHER" id="PTHR11764:SF20">
    <property type="entry name" value="LANOSTEROL SYNTHASE"/>
    <property type="match status" value="1"/>
</dbReference>
<feature type="domain" description="Squalene cyclase C-terminal" evidence="5">
    <location>
        <begin position="464"/>
        <end position="820"/>
    </location>
</feature>
<evidence type="ECO:0000256" key="3">
    <source>
        <dbReference type="ARBA" id="ARBA00023235"/>
    </source>
</evidence>
<evidence type="ECO:0000259" key="6">
    <source>
        <dbReference type="Pfam" id="PF13249"/>
    </source>
</evidence>
<dbReference type="GO" id="GO:0016104">
    <property type="term" value="P:triterpenoid biosynthetic process"/>
    <property type="evidence" value="ECO:0007669"/>
    <property type="project" value="InterPro"/>
</dbReference>
<name>A0A7S3YZC8_9EUKA</name>
<dbReference type="FunFam" id="1.50.10.20:FF:000002">
    <property type="entry name" value="Terpene cyclase/mutase family member"/>
    <property type="match status" value="1"/>
</dbReference>
<dbReference type="InterPro" id="IPR032696">
    <property type="entry name" value="SQ_cyclase_C"/>
</dbReference>
<dbReference type="PANTHER" id="PTHR11764">
    <property type="entry name" value="TERPENE CYCLASE/MUTASE FAMILY MEMBER"/>
    <property type="match status" value="1"/>
</dbReference>
<dbReference type="InterPro" id="IPR018333">
    <property type="entry name" value="Squalene_cyclase"/>
</dbReference>
<dbReference type="EC" id="5.4.99.-" evidence="4"/>
<organism evidence="7">
    <name type="scientific">Lotharella globosa</name>
    <dbReference type="NCBI Taxonomy" id="91324"/>
    <lineage>
        <taxon>Eukaryota</taxon>
        <taxon>Sar</taxon>
        <taxon>Rhizaria</taxon>
        <taxon>Cercozoa</taxon>
        <taxon>Chlorarachniophyceae</taxon>
        <taxon>Lotharella</taxon>
    </lineage>
</organism>
<keyword evidence="3 4" id="KW-0413">Isomerase</keyword>
<dbReference type="Gene3D" id="1.50.10.20">
    <property type="match status" value="2"/>
</dbReference>
<dbReference type="AlphaFoldDB" id="A0A7S3YZC8"/>
<evidence type="ECO:0000259" key="5">
    <source>
        <dbReference type="Pfam" id="PF13243"/>
    </source>
</evidence>
<evidence type="ECO:0000313" key="7">
    <source>
        <dbReference type="EMBL" id="CAE0666869.1"/>
    </source>
</evidence>
<reference evidence="7" key="1">
    <citation type="submission" date="2021-01" db="EMBL/GenBank/DDBJ databases">
        <authorList>
            <person name="Corre E."/>
            <person name="Pelletier E."/>
            <person name="Niang G."/>
            <person name="Scheremetjew M."/>
            <person name="Finn R."/>
            <person name="Kale V."/>
            <person name="Holt S."/>
            <person name="Cochrane G."/>
            <person name="Meng A."/>
            <person name="Brown T."/>
            <person name="Cohen L."/>
        </authorList>
    </citation>
    <scope>NUCLEOTIDE SEQUENCE</scope>
    <source>
        <strain evidence="7">CCCM811</strain>
    </source>
</reference>
<feature type="domain" description="Squalene cyclase N-terminal" evidence="6">
    <location>
        <begin position="156"/>
        <end position="452"/>
    </location>
</feature>
<dbReference type="GO" id="GO:0031559">
    <property type="term" value="F:oxidosqualene cyclase activity"/>
    <property type="evidence" value="ECO:0007669"/>
    <property type="project" value="UniProtKB-ARBA"/>
</dbReference>
<dbReference type="CDD" id="cd02892">
    <property type="entry name" value="SQCY_1"/>
    <property type="match status" value="1"/>
</dbReference>
<dbReference type="Pfam" id="PF13243">
    <property type="entry name" value="SQHop_cyclase_C"/>
    <property type="match status" value="1"/>
</dbReference>
<dbReference type="EMBL" id="HBIV01025748">
    <property type="protein sequence ID" value="CAE0666869.1"/>
    <property type="molecule type" value="Transcribed_RNA"/>
</dbReference>
<keyword evidence="2" id="KW-0677">Repeat</keyword>
<sequence>MLPTFVQIMGCASAVGFAIWVVFGTPVSMPGGPRTHPIDRHPRWNKKPFEFEQGWFSAVSSESHDLTLKELPNGEPLTGEPFGRQTWHFDQKKKTAGGKDTITHDCSVNPNTSDKLFRAQRISAWKAKGGKVPEHKWVPKDAKDCARKGIAFYQMLQCEDGHWAGDYGGPHFLMPGMIVVWYVTGKDEAFLPASKRRAMRHYLTVHQQADGGWGTHIESPSTMFGTTLCYVALRLLGVQPHDPRSLKAQKFIKDQKGALYTASWAKFYLCLLGVMHWDGHCSIPAEFWMLPDWFPFHPGRLWCHCRMVYLPMSYLYGKRFVYSDAEKDPVTLGLRKELYCEDYGSIDWDATRHWVAPMDNYSPKPWTMRYAQDLLAYWERLGGPLLRLLRGWGLEYTIDYMAAEDLQTNFICIGPVNKVLNMLCAWEHGGRKNDNPKYQRHLLRIPDYLWVAEDGMKMQGYNGSQCWDTSFAVQAAVEGGLADEFPEMTRKAYEYFERTQILSTEVSKKSPAYGYEDEESRRKYYRHVSEGGWPFSTSAHGWPISDCTSEGLKGVLLLRELDAIKSWGKSPKISDQRLFNACNVLLTLQNFDGGFATYENNRGYGWYEALNPSEVFGDIMIDYSYVECTTASLTGLTTFHKLFPDHRTDEIKYAISRARSFLKSIQRKDGSWYGSWACCFTYAAWFGVEGLLLCGEPTTSQNIRACVEFLKKHQKPNGGWGEDFRSCFDKSYAKEGMKAYGDSQGAGIVPTAWALLAIGAAKNVKDRDSIERGVKYLMSRQLPSGDWPQEGISGVFNRSCGITYTSYRNVFPIWALGRYSNKYLPAVGGKGI</sequence>
<dbReference type="SFLD" id="SFLDG01016">
    <property type="entry name" value="Prenyltransferase_Like_2"/>
    <property type="match status" value="1"/>
</dbReference>
<dbReference type="SUPFAM" id="SSF48239">
    <property type="entry name" value="Terpenoid cyclases/Protein prenyltransferases"/>
    <property type="match status" value="2"/>
</dbReference>
<evidence type="ECO:0000256" key="4">
    <source>
        <dbReference type="RuleBase" id="RU362003"/>
    </source>
</evidence>